<name>A0A067DVP7_CITSI</name>
<dbReference type="EMBL" id="KK785406">
    <property type="protein sequence ID" value="KDO43097.1"/>
    <property type="molecule type" value="Genomic_DNA"/>
</dbReference>
<protein>
    <submittedName>
        <fullName evidence="2">Uncharacterized protein</fullName>
    </submittedName>
</protein>
<dbReference type="Proteomes" id="UP000027120">
    <property type="component" value="Unassembled WGS sequence"/>
</dbReference>
<evidence type="ECO:0000313" key="3">
    <source>
        <dbReference type="Proteomes" id="UP000027120"/>
    </source>
</evidence>
<keyword evidence="1" id="KW-0812">Transmembrane</keyword>
<keyword evidence="1" id="KW-0472">Membrane</keyword>
<evidence type="ECO:0000256" key="1">
    <source>
        <dbReference type="SAM" id="Phobius"/>
    </source>
</evidence>
<gene>
    <name evidence="2" type="ORF">CISIN_1g0089171mg</name>
</gene>
<feature type="non-terminal residue" evidence="2">
    <location>
        <position position="63"/>
    </location>
</feature>
<accession>A0A067DVP7</accession>
<proteinExistence type="predicted"/>
<keyword evidence="3" id="KW-1185">Reference proteome</keyword>
<organism evidence="2 3">
    <name type="scientific">Citrus sinensis</name>
    <name type="common">Sweet orange</name>
    <name type="synonym">Citrus aurantium var. sinensis</name>
    <dbReference type="NCBI Taxonomy" id="2711"/>
    <lineage>
        <taxon>Eukaryota</taxon>
        <taxon>Viridiplantae</taxon>
        <taxon>Streptophyta</taxon>
        <taxon>Embryophyta</taxon>
        <taxon>Tracheophyta</taxon>
        <taxon>Spermatophyta</taxon>
        <taxon>Magnoliopsida</taxon>
        <taxon>eudicotyledons</taxon>
        <taxon>Gunneridae</taxon>
        <taxon>Pentapetalae</taxon>
        <taxon>rosids</taxon>
        <taxon>malvids</taxon>
        <taxon>Sapindales</taxon>
        <taxon>Rutaceae</taxon>
        <taxon>Aurantioideae</taxon>
        <taxon>Citrus</taxon>
    </lineage>
</organism>
<evidence type="ECO:0000313" key="2">
    <source>
        <dbReference type="EMBL" id="KDO43097.1"/>
    </source>
</evidence>
<sequence>MNPSSLHGFIQSSIRKQQQIVTKLQRFNMTWFPKLAVLLAASLVLFIVFFIWRDSELDAFTDI</sequence>
<dbReference type="STRING" id="2711.A0A067DVP7"/>
<dbReference type="AlphaFoldDB" id="A0A067DVP7"/>
<reference evidence="2 3" key="1">
    <citation type="submission" date="2014-04" db="EMBL/GenBank/DDBJ databases">
        <authorList>
            <consortium name="International Citrus Genome Consortium"/>
            <person name="Gmitter F."/>
            <person name="Chen C."/>
            <person name="Farmerie W."/>
            <person name="Harkins T."/>
            <person name="Desany B."/>
            <person name="Mohiuddin M."/>
            <person name="Kodira C."/>
            <person name="Borodovsky M."/>
            <person name="Lomsadze A."/>
            <person name="Burns P."/>
            <person name="Jenkins J."/>
            <person name="Prochnik S."/>
            <person name="Shu S."/>
            <person name="Chapman J."/>
            <person name="Pitluck S."/>
            <person name="Schmutz J."/>
            <person name="Rokhsar D."/>
        </authorList>
    </citation>
    <scope>NUCLEOTIDE SEQUENCE</scope>
</reference>
<feature type="transmembrane region" description="Helical" evidence="1">
    <location>
        <begin position="31"/>
        <end position="52"/>
    </location>
</feature>
<dbReference type="EMBL" id="KK785406">
    <property type="protein sequence ID" value="KDO43096.1"/>
    <property type="molecule type" value="Genomic_DNA"/>
</dbReference>
<keyword evidence="1" id="KW-1133">Transmembrane helix</keyword>